<proteinExistence type="predicted"/>
<protein>
    <recommendedName>
        <fullName evidence="1">DUF4397 domain-containing protein</fullName>
    </recommendedName>
</protein>
<dbReference type="RefSeq" id="WP_062665024.1">
    <property type="nucleotide sequence ID" value="NZ_FIZX01000002.1"/>
</dbReference>
<feature type="domain" description="DUF4397" evidence="1">
    <location>
        <begin position="248"/>
        <end position="369"/>
    </location>
</feature>
<reference evidence="3" key="1">
    <citation type="submission" date="2016-02" db="EMBL/GenBank/DDBJ databases">
        <authorList>
            <person name="Rodrigo-Torres Lidia"/>
            <person name="Arahal R.David."/>
        </authorList>
    </citation>
    <scope>NUCLEOTIDE SEQUENCE [LARGE SCALE GENOMIC DNA]</scope>
    <source>
        <strain evidence="3">CECT 9029</strain>
    </source>
</reference>
<accession>A0A128F8E9</accession>
<sequence length="452" mass="46433">MKQWLMILYVILGFSLYGCGGSSGGGNSHTQASLRVIHAGADAPKVNILANQSALVDGLDYGESSGFKQVASQNYNVKVNAQLPDQATPTVLIEDYDLKAERNYSAVALGSVADNTLEVLVVENADSAVASGYVRLQAVHGSPAVPAVDIYVTAPGDDIASVSPTLTLSYRQFSDQLSVPAGDYRIRITPEGTKTVVFDSGTVPLASGTDLLVTAAPNVYGGNTTSPVVLVAASGKGASVIFDQTTGADLRAVHGVADAPAVNVVLNNSATPAVAGLTYLNESPFLQVPAGTQDVTVNVPSLTTDVLKDVPVPLEQGKFYNAIVLGSVDASDAFDIELLPFEEDRRKVATEAKVSLVHGSVSAGTVDVYITPTADISSASPTISNFAYKQTITGVGLMPGEAVISVTPAGSKTVAIGPLTVNFEGGKLYGAVAQDAASGGAPLGVNGFDELN</sequence>
<evidence type="ECO:0000313" key="3">
    <source>
        <dbReference type="Proteomes" id="UP000071641"/>
    </source>
</evidence>
<dbReference type="Proteomes" id="UP000071641">
    <property type="component" value="Unassembled WGS sequence"/>
</dbReference>
<dbReference type="OrthoDB" id="9783299at2"/>
<dbReference type="Pfam" id="PF14344">
    <property type="entry name" value="DUF4397"/>
    <property type="match status" value="2"/>
</dbReference>
<dbReference type="EMBL" id="FIZX01000002">
    <property type="protein sequence ID" value="CZF82775.1"/>
    <property type="molecule type" value="Genomic_DNA"/>
</dbReference>
<evidence type="ECO:0000313" key="2">
    <source>
        <dbReference type="EMBL" id="CZF82775.1"/>
    </source>
</evidence>
<organism evidence="2 3">
    <name type="scientific">Grimontia celer</name>
    <dbReference type="NCBI Taxonomy" id="1796497"/>
    <lineage>
        <taxon>Bacteria</taxon>
        <taxon>Pseudomonadati</taxon>
        <taxon>Pseudomonadota</taxon>
        <taxon>Gammaproteobacteria</taxon>
        <taxon>Vibrionales</taxon>
        <taxon>Vibrionaceae</taxon>
        <taxon>Grimontia</taxon>
    </lineage>
</organism>
<dbReference type="AlphaFoldDB" id="A0A128F8E9"/>
<feature type="domain" description="DUF4397" evidence="1">
    <location>
        <begin position="32"/>
        <end position="151"/>
    </location>
</feature>
<dbReference type="InterPro" id="IPR025510">
    <property type="entry name" value="DUF4397"/>
</dbReference>
<dbReference type="PROSITE" id="PS51257">
    <property type="entry name" value="PROKAR_LIPOPROTEIN"/>
    <property type="match status" value="1"/>
</dbReference>
<dbReference type="STRING" id="1796497.GCE9029_03427"/>
<keyword evidence="3" id="KW-1185">Reference proteome</keyword>
<evidence type="ECO:0000259" key="1">
    <source>
        <dbReference type="Pfam" id="PF14344"/>
    </source>
</evidence>
<name>A0A128F8E9_9GAMM</name>
<gene>
    <name evidence="2" type="ORF">GCE9029_03427</name>
</gene>